<protein>
    <submittedName>
        <fullName evidence="1">Uncharacterized protein</fullName>
    </submittedName>
</protein>
<evidence type="ECO:0000313" key="1">
    <source>
        <dbReference type="EMBL" id="JAH82208.1"/>
    </source>
</evidence>
<reference evidence="1" key="2">
    <citation type="journal article" date="2015" name="Fish Shellfish Immunol.">
        <title>Early steps in the European eel (Anguilla anguilla)-Vibrio vulnificus interaction in the gills: Role of the RtxA13 toxin.</title>
        <authorList>
            <person name="Callol A."/>
            <person name="Pajuelo D."/>
            <person name="Ebbesson L."/>
            <person name="Teles M."/>
            <person name="MacKenzie S."/>
            <person name="Amaro C."/>
        </authorList>
    </citation>
    <scope>NUCLEOTIDE SEQUENCE</scope>
</reference>
<dbReference type="EMBL" id="GBXM01026369">
    <property type="protein sequence ID" value="JAH82208.1"/>
    <property type="molecule type" value="Transcribed_RNA"/>
</dbReference>
<reference evidence="1" key="1">
    <citation type="submission" date="2014-11" db="EMBL/GenBank/DDBJ databases">
        <authorList>
            <person name="Amaro Gonzalez C."/>
        </authorList>
    </citation>
    <scope>NUCLEOTIDE SEQUENCE</scope>
</reference>
<name>A0A0E9VY69_ANGAN</name>
<sequence length="15" mass="2062">MEWRNKICNQRNQWR</sequence>
<organism evidence="1">
    <name type="scientific">Anguilla anguilla</name>
    <name type="common">European freshwater eel</name>
    <name type="synonym">Muraena anguilla</name>
    <dbReference type="NCBI Taxonomy" id="7936"/>
    <lineage>
        <taxon>Eukaryota</taxon>
        <taxon>Metazoa</taxon>
        <taxon>Chordata</taxon>
        <taxon>Craniata</taxon>
        <taxon>Vertebrata</taxon>
        <taxon>Euteleostomi</taxon>
        <taxon>Actinopterygii</taxon>
        <taxon>Neopterygii</taxon>
        <taxon>Teleostei</taxon>
        <taxon>Anguilliformes</taxon>
        <taxon>Anguillidae</taxon>
        <taxon>Anguilla</taxon>
    </lineage>
</organism>
<proteinExistence type="predicted"/>
<accession>A0A0E9VY69</accession>